<accession>A0A2P4Z7I1</accession>
<name>A0A2P4Z7I1_9HYPO</name>
<feature type="compositionally biased region" description="Basic residues" evidence="1">
    <location>
        <begin position="1"/>
        <end position="10"/>
    </location>
</feature>
<dbReference type="RefSeq" id="XP_018655990.1">
    <property type="nucleotide sequence ID" value="XM_018810788.1"/>
</dbReference>
<protein>
    <submittedName>
        <fullName evidence="2">Uncharacterized protein</fullName>
    </submittedName>
</protein>
<dbReference type="EMBL" id="JPDN02000076">
    <property type="protein sequence ID" value="PON20242.1"/>
    <property type="molecule type" value="Genomic_DNA"/>
</dbReference>
<feature type="region of interest" description="Disordered" evidence="1">
    <location>
        <begin position="1"/>
        <end position="34"/>
    </location>
</feature>
<reference evidence="2 3" key="1">
    <citation type="journal article" date="2016" name="Genome Announc.">
        <title>Draft Whole-Genome Sequence of Trichoderma gamsii T6085, a Promising Biocontrol Agent of Fusarium Head Blight on Wheat.</title>
        <authorList>
            <person name="Baroncelli R."/>
            <person name="Zapparata A."/>
            <person name="Piaggeschi G."/>
            <person name="Sarrocco S."/>
            <person name="Vannacci G."/>
        </authorList>
    </citation>
    <scope>NUCLEOTIDE SEQUENCE [LARGE SCALE GENOMIC DNA]</scope>
    <source>
        <strain evidence="2 3">T6085</strain>
    </source>
</reference>
<evidence type="ECO:0000313" key="2">
    <source>
        <dbReference type="EMBL" id="PON20242.1"/>
    </source>
</evidence>
<feature type="compositionally biased region" description="Basic and acidic residues" evidence="1">
    <location>
        <begin position="11"/>
        <end position="29"/>
    </location>
</feature>
<comment type="caution">
    <text evidence="2">The sequence shown here is derived from an EMBL/GenBank/DDBJ whole genome shotgun (WGS) entry which is preliminary data.</text>
</comment>
<sequence>MGRPNLRRRAPIGEKLDDIDRNSPPRESLRVPSSDSLDAGYLTTVPDSRCALLVNVLQIAHKDHKIHKLNKDPEETKSLPSKKFSTKGRCIITISRLRPNKTQLAYCETQVCDVIASNNTAGPHRVIYIVLPRPFFICEENIFINRTADGNFGLPEPYSLRLELEASYNQYWPPSGVDNCGTSAPSPPLFSIYGEESVLSNQFNQISGRHFLSSFTITREVLVPTDYTMEIDVIQTSRET</sequence>
<evidence type="ECO:0000313" key="3">
    <source>
        <dbReference type="Proteomes" id="UP000054821"/>
    </source>
</evidence>
<dbReference type="AlphaFoldDB" id="A0A2P4Z7I1"/>
<organism evidence="2 3">
    <name type="scientific">Trichoderma gamsii</name>
    <dbReference type="NCBI Taxonomy" id="398673"/>
    <lineage>
        <taxon>Eukaryota</taxon>
        <taxon>Fungi</taxon>
        <taxon>Dikarya</taxon>
        <taxon>Ascomycota</taxon>
        <taxon>Pezizomycotina</taxon>
        <taxon>Sordariomycetes</taxon>
        <taxon>Hypocreomycetidae</taxon>
        <taxon>Hypocreales</taxon>
        <taxon>Hypocreaceae</taxon>
        <taxon>Trichoderma</taxon>
    </lineage>
</organism>
<dbReference type="Proteomes" id="UP000054821">
    <property type="component" value="Unassembled WGS sequence"/>
</dbReference>
<proteinExistence type="predicted"/>
<keyword evidence="3" id="KW-1185">Reference proteome</keyword>
<gene>
    <name evidence="2" type="ORF">TGAM01_v210884</name>
</gene>
<dbReference type="GeneID" id="29990871"/>
<evidence type="ECO:0000256" key="1">
    <source>
        <dbReference type="SAM" id="MobiDB-lite"/>
    </source>
</evidence>